<evidence type="ECO:0000256" key="4">
    <source>
        <dbReference type="ARBA" id="ARBA00022553"/>
    </source>
</evidence>
<evidence type="ECO:0000256" key="9">
    <source>
        <dbReference type="ARBA" id="ARBA00023012"/>
    </source>
</evidence>
<keyword evidence="10" id="KW-0472">Membrane</keyword>
<keyword evidence="6" id="KW-0812">Transmembrane</keyword>
<comment type="catalytic activity">
    <reaction evidence="1">
        <text>ATP + protein L-histidine = ADP + protein N-phospho-L-histidine.</text>
        <dbReference type="EC" id="2.7.13.3"/>
    </reaction>
</comment>
<keyword evidence="9" id="KW-0902">Two-component regulatory system</keyword>
<evidence type="ECO:0000259" key="12">
    <source>
        <dbReference type="PROSITE" id="PS50885"/>
    </source>
</evidence>
<dbReference type="SMART" id="SM00387">
    <property type="entry name" value="HATPase_c"/>
    <property type="match status" value="1"/>
</dbReference>
<evidence type="ECO:0000256" key="10">
    <source>
        <dbReference type="ARBA" id="ARBA00023136"/>
    </source>
</evidence>
<dbReference type="InterPro" id="IPR003594">
    <property type="entry name" value="HATPase_dom"/>
</dbReference>
<dbReference type="SMART" id="SM00388">
    <property type="entry name" value="HisKA"/>
    <property type="match status" value="1"/>
</dbReference>
<dbReference type="SUPFAM" id="SSF47384">
    <property type="entry name" value="Homodimeric domain of signal transducing histidine kinase"/>
    <property type="match status" value="1"/>
</dbReference>
<dbReference type="EMBL" id="VUOD01000003">
    <property type="protein sequence ID" value="KAA2285278.1"/>
    <property type="molecule type" value="Genomic_DNA"/>
</dbReference>
<feature type="domain" description="HAMP" evidence="12">
    <location>
        <begin position="163"/>
        <end position="216"/>
    </location>
</feature>
<dbReference type="PANTHER" id="PTHR45436:SF16">
    <property type="entry name" value="HISTIDINE KINASE"/>
    <property type="match status" value="1"/>
</dbReference>
<proteinExistence type="predicted"/>
<dbReference type="Gene3D" id="6.10.340.10">
    <property type="match status" value="1"/>
</dbReference>
<evidence type="ECO:0000256" key="8">
    <source>
        <dbReference type="ARBA" id="ARBA00022989"/>
    </source>
</evidence>
<dbReference type="Gene3D" id="3.30.565.10">
    <property type="entry name" value="Histidine kinase-like ATPase, C-terminal domain"/>
    <property type="match status" value="1"/>
</dbReference>
<evidence type="ECO:0000256" key="6">
    <source>
        <dbReference type="ARBA" id="ARBA00022692"/>
    </source>
</evidence>
<dbReference type="InterPro" id="IPR004358">
    <property type="entry name" value="Sig_transdc_His_kin-like_C"/>
</dbReference>
<keyword evidence="7 13" id="KW-0418">Kinase</keyword>
<dbReference type="Proteomes" id="UP000322165">
    <property type="component" value="Unassembled WGS sequence"/>
</dbReference>
<dbReference type="RefSeq" id="WP_149860102.1">
    <property type="nucleotide sequence ID" value="NZ_VUOD01000003.1"/>
</dbReference>
<keyword evidence="14" id="KW-1185">Reference proteome</keyword>
<evidence type="ECO:0000256" key="1">
    <source>
        <dbReference type="ARBA" id="ARBA00000085"/>
    </source>
</evidence>
<reference evidence="13 14" key="2">
    <citation type="submission" date="2019-09" db="EMBL/GenBank/DDBJ databases">
        <authorList>
            <person name="Mazur A."/>
        </authorList>
    </citation>
    <scope>NUCLEOTIDE SEQUENCE [LARGE SCALE GENOMIC DNA]</scope>
    <source>
        <strain evidence="13 14">3729k</strain>
    </source>
</reference>
<dbReference type="InterPro" id="IPR036890">
    <property type="entry name" value="HATPase_C_sf"/>
</dbReference>
<dbReference type="CDD" id="cd00082">
    <property type="entry name" value="HisKA"/>
    <property type="match status" value="1"/>
</dbReference>
<dbReference type="GO" id="GO:0005886">
    <property type="term" value="C:plasma membrane"/>
    <property type="evidence" value="ECO:0007669"/>
    <property type="project" value="TreeGrafter"/>
</dbReference>
<keyword evidence="8" id="KW-1133">Transmembrane helix</keyword>
<organism evidence="13 14">
    <name type="scientific">Arenimonas fontis</name>
    <dbReference type="NCBI Taxonomy" id="2608255"/>
    <lineage>
        <taxon>Bacteria</taxon>
        <taxon>Pseudomonadati</taxon>
        <taxon>Pseudomonadota</taxon>
        <taxon>Gammaproteobacteria</taxon>
        <taxon>Lysobacterales</taxon>
        <taxon>Lysobacteraceae</taxon>
        <taxon>Arenimonas</taxon>
    </lineage>
</organism>
<dbReference type="InterPro" id="IPR005467">
    <property type="entry name" value="His_kinase_dom"/>
</dbReference>
<dbReference type="Pfam" id="PF00672">
    <property type="entry name" value="HAMP"/>
    <property type="match status" value="1"/>
</dbReference>
<dbReference type="GO" id="GO:0000155">
    <property type="term" value="F:phosphorelay sensor kinase activity"/>
    <property type="evidence" value="ECO:0007669"/>
    <property type="project" value="InterPro"/>
</dbReference>
<gene>
    <name evidence="13" type="ORF">F0415_04990</name>
</gene>
<evidence type="ECO:0000256" key="3">
    <source>
        <dbReference type="ARBA" id="ARBA00012438"/>
    </source>
</evidence>
<dbReference type="PANTHER" id="PTHR45436">
    <property type="entry name" value="SENSOR HISTIDINE KINASE YKOH"/>
    <property type="match status" value="1"/>
</dbReference>
<keyword evidence="5" id="KW-0808">Transferase</keyword>
<name>A0A5B2Z990_9GAMM</name>
<dbReference type="Pfam" id="PF00512">
    <property type="entry name" value="HisKA"/>
    <property type="match status" value="1"/>
</dbReference>
<comment type="caution">
    <text evidence="13">The sequence shown here is derived from an EMBL/GenBank/DDBJ whole genome shotgun (WGS) entry which is preliminary data.</text>
</comment>
<reference evidence="13 14" key="1">
    <citation type="submission" date="2019-09" db="EMBL/GenBank/DDBJ databases">
        <title>Arenimonas chukotkensis sp. nov., a bacterium isolated from Chukotka hot spring, Arctic region, Russia.</title>
        <authorList>
            <person name="Zayulina K.S."/>
            <person name="Prokofeva M.I."/>
            <person name="Elcheninov A.G."/>
            <person name="Novikov A."/>
            <person name="Kochetkova T.V."/>
            <person name="Kublanov I.V."/>
        </authorList>
    </citation>
    <scope>NUCLEOTIDE SEQUENCE [LARGE SCALE GENOMIC DNA]</scope>
    <source>
        <strain evidence="13 14">3729k</strain>
    </source>
</reference>
<dbReference type="InterPro" id="IPR036097">
    <property type="entry name" value="HisK_dim/P_sf"/>
</dbReference>
<dbReference type="AlphaFoldDB" id="A0A5B2Z990"/>
<sequence length="445" mass="49651">MRYRHRLRSRIILSFFLLGFGLTGLFAAATVLLRERLEDQLIGEALLQNVADYAEQFYRDPENADLIAFDKIRGGVYSKRRFGNVPFAWRNLPDGVHEVSEREADGRVRTYKLAVRKDEDYWFFLSYDIAQERASQQQLSYALVGAVLLFSLLSLLVGWWSSKRVISPVTELARRLEDMAGRERPERLALHFANDEVGQLAAALDDYAERMTSLVKRDREFNSDVSHELRTPLAVIRGATELMLANPDLPEKMRQRLFRIDRAAQQCADLTTALLMLSRNERGTGRTPLRRLALQLAEASRAQIGDKPVDIRVEGGEGVFVDAPEAVLSVALGNLIGNACKYTAEGEVAIMIEPGVVRIEDTGPGLSEEDALRLFERGYRGSGATGTVGGGIGLSIVRRLCELYGWRVSIMPRPERGAVATLRFAPEGDDLAADYADESGQNLQT</sequence>
<dbReference type="EC" id="2.7.13.3" evidence="3"/>
<dbReference type="Pfam" id="PF02518">
    <property type="entry name" value="HATPase_c"/>
    <property type="match status" value="1"/>
</dbReference>
<evidence type="ECO:0000256" key="7">
    <source>
        <dbReference type="ARBA" id="ARBA00022777"/>
    </source>
</evidence>
<comment type="subcellular location">
    <subcellularLocation>
        <location evidence="2">Membrane</location>
    </subcellularLocation>
</comment>
<evidence type="ECO:0000259" key="11">
    <source>
        <dbReference type="PROSITE" id="PS50109"/>
    </source>
</evidence>
<evidence type="ECO:0000313" key="14">
    <source>
        <dbReference type="Proteomes" id="UP000322165"/>
    </source>
</evidence>
<dbReference type="InterPro" id="IPR003661">
    <property type="entry name" value="HisK_dim/P_dom"/>
</dbReference>
<dbReference type="Gene3D" id="1.10.287.130">
    <property type="match status" value="1"/>
</dbReference>
<protein>
    <recommendedName>
        <fullName evidence="3">histidine kinase</fullName>
        <ecNumber evidence="3">2.7.13.3</ecNumber>
    </recommendedName>
</protein>
<dbReference type="InterPro" id="IPR050428">
    <property type="entry name" value="TCS_sensor_his_kinase"/>
</dbReference>
<evidence type="ECO:0000256" key="2">
    <source>
        <dbReference type="ARBA" id="ARBA00004370"/>
    </source>
</evidence>
<feature type="domain" description="Histidine kinase" evidence="11">
    <location>
        <begin position="224"/>
        <end position="428"/>
    </location>
</feature>
<dbReference type="PROSITE" id="PS50885">
    <property type="entry name" value="HAMP"/>
    <property type="match status" value="1"/>
</dbReference>
<evidence type="ECO:0000313" key="13">
    <source>
        <dbReference type="EMBL" id="KAA2285278.1"/>
    </source>
</evidence>
<dbReference type="PROSITE" id="PS50109">
    <property type="entry name" value="HIS_KIN"/>
    <property type="match status" value="1"/>
</dbReference>
<dbReference type="InterPro" id="IPR003660">
    <property type="entry name" value="HAMP_dom"/>
</dbReference>
<evidence type="ECO:0000256" key="5">
    <source>
        <dbReference type="ARBA" id="ARBA00022679"/>
    </source>
</evidence>
<dbReference type="PRINTS" id="PR00344">
    <property type="entry name" value="BCTRLSENSOR"/>
</dbReference>
<dbReference type="SMART" id="SM00304">
    <property type="entry name" value="HAMP"/>
    <property type="match status" value="1"/>
</dbReference>
<keyword evidence="4" id="KW-0597">Phosphoprotein</keyword>
<accession>A0A5B2Z990</accession>
<dbReference type="SUPFAM" id="SSF55874">
    <property type="entry name" value="ATPase domain of HSP90 chaperone/DNA topoisomerase II/histidine kinase"/>
    <property type="match status" value="1"/>
</dbReference>
<dbReference type="CDD" id="cd00075">
    <property type="entry name" value="HATPase"/>
    <property type="match status" value="1"/>
</dbReference>